<sequence>MLKAETRNDIRDWGIELLKGRSRRNSSSADTRNLLKRLLYSEVIFEKDLTGEWDSQAHLSTSNFEARPSPCPSLLHSHEENSPHDVFCCWGQGSAQLKNEHPNNAVTAKAIWLLNSKTSKFSIKTFKVNKCGRTVLWELVKGEKYISKDACCKSSNRKLKCSLEVNSQGSRERTSVFGLLCPSSPQSRISGHCGVSVKCKLMRRLIPAGLPEVGKAMHDVSLNQIYLVKAQALLGVTVTEQGQYLALLQAGDSLPTSTPKSSSGPSFSPPPAFWCIGHTDLSRTALGIYVYEWLISPTIMLALNACEDSRMLTRAVCGAHFAQDLSKSSLQVAQLSHRKDAQTGLALRDWRSLCCCPKTWFDKEQGRTRLQGKGGAEPVTGAAYTDTSRNVVKPHPSSASLAAHRL</sequence>
<evidence type="ECO:0000313" key="2">
    <source>
        <dbReference type="EMBL" id="EOB01008.1"/>
    </source>
</evidence>
<reference evidence="3" key="1">
    <citation type="journal article" date="2013" name="Nat. Genet.">
        <title>The duck genome and transcriptome provide insight into an avian influenza virus reservoir species.</title>
        <authorList>
            <person name="Huang Y."/>
            <person name="Li Y."/>
            <person name="Burt D.W."/>
            <person name="Chen H."/>
            <person name="Zhang Y."/>
            <person name="Qian W."/>
            <person name="Kim H."/>
            <person name="Gan S."/>
            <person name="Zhao Y."/>
            <person name="Li J."/>
            <person name="Yi K."/>
            <person name="Feng H."/>
            <person name="Zhu P."/>
            <person name="Li B."/>
            <person name="Liu Q."/>
            <person name="Fairley S."/>
            <person name="Magor K.E."/>
            <person name="Du Z."/>
            <person name="Hu X."/>
            <person name="Goodman L."/>
            <person name="Tafer H."/>
            <person name="Vignal A."/>
            <person name="Lee T."/>
            <person name="Kim K.W."/>
            <person name="Sheng Z."/>
            <person name="An Y."/>
            <person name="Searle S."/>
            <person name="Herrero J."/>
            <person name="Groenen M.A."/>
            <person name="Crooijmans R.P."/>
            <person name="Faraut T."/>
            <person name="Cai Q."/>
            <person name="Webster R.G."/>
            <person name="Aldridge J.R."/>
            <person name="Warren W.C."/>
            <person name="Bartschat S."/>
            <person name="Kehr S."/>
            <person name="Marz M."/>
            <person name="Stadler P.F."/>
            <person name="Smith J."/>
            <person name="Kraus R.H."/>
            <person name="Zhao Y."/>
            <person name="Ren L."/>
            <person name="Fei J."/>
            <person name="Morisson M."/>
            <person name="Kaiser P."/>
            <person name="Griffin D.K."/>
            <person name="Rao M."/>
            <person name="Pitel F."/>
            <person name="Wang J."/>
            <person name="Li N."/>
        </authorList>
    </citation>
    <scope>NUCLEOTIDE SEQUENCE [LARGE SCALE GENOMIC DNA]</scope>
</reference>
<proteinExistence type="predicted"/>
<organism evidence="2 3">
    <name type="scientific">Anas platyrhynchos</name>
    <name type="common">Mallard</name>
    <name type="synonym">Anas boschas</name>
    <dbReference type="NCBI Taxonomy" id="8839"/>
    <lineage>
        <taxon>Eukaryota</taxon>
        <taxon>Metazoa</taxon>
        <taxon>Chordata</taxon>
        <taxon>Craniata</taxon>
        <taxon>Vertebrata</taxon>
        <taxon>Euteleostomi</taxon>
        <taxon>Archelosauria</taxon>
        <taxon>Archosauria</taxon>
        <taxon>Dinosauria</taxon>
        <taxon>Saurischia</taxon>
        <taxon>Theropoda</taxon>
        <taxon>Coelurosauria</taxon>
        <taxon>Aves</taxon>
        <taxon>Neognathae</taxon>
        <taxon>Galloanserae</taxon>
        <taxon>Anseriformes</taxon>
        <taxon>Anatidae</taxon>
        <taxon>Anatinae</taxon>
        <taxon>Anas</taxon>
    </lineage>
</organism>
<evidence type="ECO:0000256" key="1">
    <source>
        <dbReference type="SAM" id="MobiDB-lite"/>
    </source>
</evidence>
<gene>
    <name evidence="2" type="ORF">Anapl_00380</name>
</gene>
<protein>
    <submittedName>
        <fullName evidence="2">Uncharacterized protein</fullName>
    </submittedName>
</protein>
<feature type="region of interest" description="Disordered" evidence="1">
    <location>
        <begin position="369"/>
        <end position="406"/>
    </location>
</feature>
<dbReference type="AlphaFoldDB" id="R0LKQ9"/>
<keyword evidence="3" id="KW-1185">Reference proteome</keyword>
<name>R0LKQ9_ANAPL</name>
<evidence type="ECO:0000313" key="3">
    <source>
        <dbReference type="Proteomes" id="UP000296049"/>
    </source>
</evidence>
<accession>R0LKQ9</accession>
<dbReference type="EMBL" id="KB743139">
    <property type="protein sequence ID" value="EOB01008.1"/>
    <property type="molecule type" value="Genomic_DNA"/>
</dbReference>
<dbReference type="Proteomes" id="UP000296049">
    <property type="component" value="Unassembled WGS sequence"/>
</dbReference>